<dbReference type="GO" id="GO:0043565">
    <property type="term" value="F:sequence-specific DNA binding"/>
    <property type="evidence" value="ECO:0007669"/>
    <property type="project" value="TreeGrafter"/>
</dbReference>
<evidence type="ECO:0000259" key="2">
    <source>
        <dbReference type="Pfam" id="PF03466"/>
    </source>
</evidence>
<dbReference type="Proteomes" id="UP000054683">
    <property type="component" value="Unassembled WGS sequence"/>
</dbReference>
<evidence type="ECO:0000313" key="3">
    <source>
        <dbReference type="EMBL" id="SAL61219.1"/>
    </source>
</evidence>
<dbReference type="InterPro" id="IPR058163">
    <property type="entry name" value="LysR-type_TF_proteobact-type"/>
</dbReference>
<feature type="domain" description="LysR substrate-binding" evidence="2">
    <location>
        <begin position="1"/>
        <end position="67"/>
    </location>
</feature>
<dbReference type="Gene3D" id="3.40.190.290">
    <property type="match status" value="1"/>
</dbReference>
<reference evidence="3 4" key="1">
    <citation type="submission" date="2016-01" db="EMBL/GenBank/DDBJ databases">
        <authorList>
            <person name="Oliw E.H."/>
        </authorList>
    </citation>
    <scope>NUCLEOTIDE SEQUENCE [LARGE SCALE GENOMIC DNA]</scope>
    <source>
        <strain evidence="3">LMG 27134</strain>
    </source>
</reference>
<dbReference type="RefSeq" id="WP_407923068.1">
    <property type="nucleotide sequence ID" value="NZ_FCOK02000064.1"/>
</dbReference>
<protein>
    <submittedName>
        <fullName evidence="3">LysR family transcriptional regulator</fullName>
    </submittedName>
</protein>
<dbReference type="SUPFAM" id="SSF53850">
    <property type="entry name" value="Periplasmic binding protein-like II"/>
    <property type="match status" value="1"/>
</dbReference>
<organism evidence="3 4">
    <name type="scientific">Caballeronia udeis</name>
    <dbReference type="NCBI Taxonomy" id="1232866"/>
    <lineage>
        <taxon>Bacteria</taxon>
        <taxon>Pseudomonadati</taxon>
        <taxon>Pseudomonadota</taxon>
        <taxon>Betaproteobacteria</taxon>
        <taxon>Burkholderiales</taxon>
        <taxon>Burkholderiaceae</taxon>
        <taxon>Caballeronia</taxon>
    </lineage>
</organism>
<comment type="similarity">
    <text evidence="1">Belongs to the LysR transcriptional regulatory family.</text>
</comment>
<dbReference type="GO" id="GO:0003700">
    <property type="term" value="F:DNA-binding transcription factor activity"/>
    <property type="evidence" value="ECO:0007669"/>
    <property type="project" value="TreeGrafter"/>
</dbReference>
<dbReference type="PANTHER" id="PTHR30537">
    <property type="entry name" value="HTH-TYPE TRANSCRIPTIONAL REGULATOR"/>
    <property type="match status" value="1"/>
</dbReference>
<sequence length="75" mass="8619">MRRVVLADMGTAILPSIQVDADIKANRLIEVLLNYAPPVRSINLLYLRDRQMSPKLRSFIDFVVERFGNFPESDI</sequence>
<dbReference type="AlphaFoldDB" id="A0A158IYM6"/>
<evidence type="ECO:0000313" key="4">
    <source>
        <dbReference type="Proteomes" id="UP000054683"/>
    </source>
</evidence>
<dbReference type="InterPro" id="IPR005119">
    <property type="entry name" value="LysR_subst-bd"/>
</dbReference>
<proteinExistence type="inferred from homology"/>
<dbReference type="Pfam" id="PF03466">
    <property type="entry name" value="LysR_substrate"/>
    <property type="match status" value="1"/>
</dbReference>
<dbReference type="EMBL" id="FCOK02000064">
    <property type="protein sequence ID" value="SAL61219.1"/>
    <property type="molecule type" value="Genomic_DNA"/>
</dbReference>
<accession>A0A158IYM6</accession>
<dbReference type="GO" id="GO:0006351">
    <property type="term" value="P:DNA-templated transcription"/>
    <property type="evidence" value="ECO:0007669"/>
    <property type="project" value="TreeGrafter"/>
</dbReference>
<gene>
    <name evidence="3" type="ORF">AWB69_06801</name>
</gene>
<dbReference type="PANTHER" id="PTHR30537:SF5">
    <property type="entry name" value="HTH-TYPE TRANSCRIPTIONAL ACTIVATOR TTDR-RELATED"/>
    <property type="match status" value="1"/>
</dbReference>
<name>A0A158IYM6_9BURK</name>
<evidence type="ECO:0000256" key="1">
    <source>
        <dbReference type="ARBA" id="ARBA00009437"/>
    </source>
</evidence>